<gene>
    <name evidence="2" type="ORF">PAMC26577_21600</name>
</gene>
<name>A0A242MLL6_CABSO</name>
<protein>
    <submittedName>
        <fullName evidence="2">Uncharacterized protein</fullName>
    </submittedName>
</protein>
<feature type="region of interest" description="Disordered" evidence="1">
    <location>
        <begin position="53"/>
        <end position="74"/>
    </location>
</feature>
<feature type="compositionally biased region" description="Basic and acidic residues" evidence="1">
    <location>
        <begin position="7"/>
        <end position="18"/>
    </location>
</feature>
<sequence>MSATACRGDDDARAESGHTHVGSGPYVQPSIAAPRGLPVCVPDDPWRAIPARERRRQRATFQIDAPAHAASKRD</sequence>
<dbReference type="EMBL" id="NBTZ01000092">
    <property type="protein sequence ID" value="OTP72218.1"/>
    <property type="molecule type" value="Genomic_DNA"/>
</dbReference>
<accession>A0A242MLL6</accession>
<dbReference type="AlphaFoldDB" id="A0A242MLL6"/>
<evidence type="ECO:0000313" key="2">
    <source>
        <dbReference type="EMBL" id="OTP72218.1"/>
    </source>
</evidence>
<dbReference type="Proteomes" id="UP000195221">
    <property type="component" value="Unassembled WGS sequence"/>
</dbReference>
<evidence type="ECO:0000313" key="3">
    <source>
        <dbReference type="Proteomes" id="UP000195221"/>
    </source>
</evidence>
<feature type="region of interest" description="Disordered" evidence="1">
    <location>
        <begin position="1"/>
        <end position="30"/>
    </location>
</feature>
<comment type="caution">
    <text evidence="2">The sequence shown here is derived from an EMBL/GenBank/DDBJ whole genome shotgun (WGS) entry which is preliminary data.</text>
</comment>
<organism evidence="2 3">
    <name type="scientific">Caballeronia sordidicola</name>
    <name type="common">Burkholderia sordidicola</name>
    <dbReference type="NCBI Taxonomy" id="196367"/>
    <lineage>
        <taxon>Bacteria</taxon>
        <taxon>Pseudomonadati</taxon>
        <taxon>Pseudomonadota</taxon>
        <taxon>Betaproteobacteria</taxon>
        <taxon>Burkholderiales</taxon>
        <taxon>Burkholderiaceae</taxon>
        <taxon>Caballeronia</taxon>
    </lineage>
</organism>
<evidence type="ECO:0000256" key="1">
    <source>
        <dbReference type="SAM" id="MobiDB-lite"/>
    </source>
</evidence>
<reference evidence="2 3" key="1">
    <citation type="submission" date="2017-03" db="EMBL/GenBank/DDBJ databases">
        <title>Genome analysis of strain PAMC 26577.</title>
        <authorList>
            <person name="Oh H.-M."/>
            <person name="Yang J.-A."/>
        </authorList>
    </citation>
    <scope>NUCLEOTIDE SEQUENCE [LARGE SCALE GENOMIC DNA]</scope>
    <source>
        <strain evidence="2 3">PAMC 26577</strain>
    </source>
</reference>
<dbReference type="RefSeq" id="WP_143325528.1">
    <property type="nucleotide sequence ID" value="NZ_MSRG01000018.1"/>
</dbReference>
<proteinExistence type="predicted"/>